<proteinExistence type="predicted"/>
<dbReference type="PANTHER" id="PTHR12444">
    <property type="entry name" value="PROTEIN EFR3 HOMOLOG CMP44E"/>
    <property type="match status" value="1"/>
</dbReference>
<dbReference type="Proteomes" id="UP000676336">
    <property type="component" value="Unassembled WGS sequence"/>
</dbReference>
<dbReference type="GO" id="GO:0005886">
    <property type="term" value="C:plasma membrane"/>
    <property type="evidence" value="ECO:0007669"/>
    <property type="project" value="TreeGrafter"/>
</dbReference>
<accession>A0A8S2XRF1</accession>
<comment type="caution">
    <text evidence="1">The sequence shown here is derived from an EMBL/GenBank/DDBJ whole genome shotgun (WGS) entry which is preliminary data.</text>
</comment>
<dbReference type="PANTHER" id="PTHR12444:SF8">
    <property type="entry name" value="PROTEIN EFR3 HOMOLOG CMP44E"/>
    <property type="match status" value="1"/>
</dbReference>
<evidence type="ECO:0000313" key="1">
    <source>
        <dbReference type="EMBL" id="CAF4510251.1"/>
    </source>
</evidence>
<name>A0A8S2XRF1_9BILA</name>
<sequence>MSEYCNNCFCCGCYLVPRYKRLVNNVFPQNPQHGLDKNNLEKLRFYAVVKPEKLDKSFRYMSEKVARYLRHRNKP</sequence>
<dbReference type="InterPro" id="IPR051851">
    <property type="entry name" value="EFR3_Homologs"/>
</dbReference>
<dbReference type="EMBL" id="CAJOBI010083953">
    <property type="protein sequence ID" value="CAF4510251.1"/>
    <property type="molecule type" value="Genomic_DNA"/>
</dbReference>
<reference evidence="1" key="1">
    <citation type="submission" date="2021-02" db="EMBL/GenBank/DDBJ databases">
        <authorList>
            <person name="Nowell W R."/>
        </authorList>
    </citation>
    <scope>NUCLEOTIDE SEQUENCE</scope>
</reference>
<dbReference type="GO" id="GO:0072659">
    <property type="term" value="P:protein localization to plasma membrane"/>
    <property type="evidence" value="ECO:0007669"/>
    <property type="project" value="TreeGrafter"/>
</dbReference>
<organism evidence="1 2">
    <name type="scientific">Rotaria magnacalcarata</name>
    <dbReference type="NCBI Taxonomy" id="392030"/>
    <lineage>
        <taxon>Eukaryota</taxon>
        <taxon>Metazoa</taxon>
        <taxon>Spiralia</taxon>
        <taxon>Gnathifera</taxon>
        <taxon>Rotifera</taxon>
        <taxon>Eurotatoria</taxon>
        <taxon>Bdelloidea</taxon>
        <taxon>Philodinida</taxon>
        <taxon>Philodinidae</taxon>
        <taxon>Rotaria</taxon>
    </lineage>
</organism>
<evidence type="ECO:0000313" key="2">
    <source>
        <dbReference type="Proteomes" id="UP000676336"/>
    </source>
</evidence>
<protein>
    <submittedName>
        <fullName evidence="1">Uncharacterized protein</fullName>
    </submittedName>
</protein>
<gene>
    <name evidence="1" type="ORF">SMN809_LOCUS35328</name>
</gene>
<feature type="non-terminal residue" evidence="1">
    <location>
        <position position="1"/>
    </location>
</feature>
<dbReference type="AlphaFoldDB" id="A0A8S2XRF1"/>